<dbReference type="CDD" id="cd18793">
    <property type="entry name" value="SF2_C_SNF"/>
    <property type="match status" value="1"/>
</dbReference>
<dbReference type="Gene3D" id="3.40.50.10810">
    <property type="entry name" value="Tandem AAA-ATPase domain"/>
    <property type="match status" value="1"/>
</dbReference>
<evidence type="ECO:0000313" key="12">
    <source>
        <dbReference type="EMBL" id="TPP52209.1"/>
    </source>
</evidence>
<name>A0A504XX41_LEIDO</name>
<dbReference type="FunFam" id="3.40.50.10810:FF:000021">
    <property type="entry name" value="DNA repair and recombination protein RAD54"/>
    <property type="match status" value="1"/>
</dbReference>
<evidence type="ECO:0000256" key="2">
    <source>
        <dbReference type="ARBA" id="ARBA00008785"/>
    </source>
</evidence>
<evidence type="ECO:0000256" key="5">
    <source>
        <dbReference type="ARBA" id="ARBA00022801"/>
    </source>
</evidence>
<evidence type="ECO:0000256" key="6">
    <source>
        <dbReference type="ARBA" id="ARBA00022806"/>
    </source>
</evidence>
<dbReference type="VEuPathDB" id="TriTrypDB:LdBPK_240780.1"/>
<keyword evidence="7" id="KW-0067">ATP-binding</keyword>
<evidence type="ECO:0000256" key="4">
    <source>
        <dbReference type="ARBA" id="ARBA00022741"/>
    </source>
</evidence>
<dbReference type="GO" id="GO:0015616">
    <property type="term" value="F:DNA translocase activity"/>
    <property type="evidence" value="ECO:0007669"/>
    <property type="project" value="TreeGrafter"/>
</dbReference>
<dbReference type="InterPro" id="IPR012301">
    <property type="entry name" value="Malic_N_dom"/>
</dbReference>
<dbReference type="Gene3D" id="1.20.120.850">
    <property type="entry name" value="SWI2/SNF2 ATPases, N-terminal domain"/>
    <property type="match status" value="1"/>
</dbReference>
<feature type="domain" description="Helicase C-terminal" evidence="11">
    <location>
        <begin position="704"/>
        <end position="860"/>
    </location>
</feature>
<evidence type="ECO:0000256" key="9">
    <source>
        <dbReference type="SAM" id="MobiDB-lite"/>
    </source>
</evidence>
<evidence type="ECO:0000256" key="8">
    <source>
        <dbReference type="RuleBase" id="RU003426"/>
    </source>
</evidence>
<dbReference type="PRINTS" id="PR00072">
    <property type="entry name" value="MALOXRDTASE"/>
</dbReference>
<feature type="region of interest" description="Disordered" evidence="9">
    <location>
        <begin position="1"/>
        <end position="39"/>
    </location>
</feature>
<dbReference type="EMBL" id="RHLC01000020">
    <property type="protein sequence ID" value="TPP52209.1"/>
    <property type="molecule type" value="Genomic_DNA"/>
</dbReference>
<evidence type="ECO:0000256" key="7">
    <source>
        <dbReference type="ARBA" id="ARBA00022840"/>
    </source>
</evidence>
<accession>A0A504XX41</accession>
<dbReference type="InterPro" id="IPR001891">
    <property type="entry name" value="Malic_OxRdtase"/>
</dbReference>
<evidence type="ECO:0000256" key="1">
    <source>
        <dbReference type="ARBA" id="ARBA00001936"/>
    </source>
</evidence>
<dbReference type="SMART" id="SM01274">
    <property type="entry name" value="malic"/>
    <property type="match status" value="1"/>
</dbReference>
<dbReference type="GO" id="GO:0016616">
    <property type="term" value="F:oxidoreductase activity, acting on the CH-OH group of donors, NAD or NADP as acceptor"/>
    <property type="evidence" value="ECO:0007669"/>
    <property type="project" value="InterPro"/>
</dbReference>
<dbReference type="InterPro" id="IPR015884">
    <property type="entry name" value="Malic_enzyme_CS"/>
</dbReference>
<keyword evidence="4" id="KW-0547">Nucleotide-binding</keyword>
<dbReference type="VEuPathDB" id="TriTrypDB:LdCL_240012700"/>
<feature type="compositionally biased region" description="Low complexity" evidence="9">
    <location>
        <begin position="148"/>
        <end position="173"/>
    </location>
</feature>
<comment type="caution">
    <text evidence="12">The sequence shown here is derived from an EMBL/GenBank/DDBJ whole genome shotgun (WGS) entry which is preliminary data.</text>
</comment>
<dbReference type="GO" id="GO:0046872">
    <property type="term" value="F:metal ion binding"/>
    <property type="evidence" value="ECO:0007669"/>
    <property type="project" value="UniProtKB-KW"/>
</dbReference>
<feature type="region of interest" description="Disordered" evidence="9">
    <location>
        <begin position="146"/>
        <end position="178"/>
    </location>
</feature>
<dbReference type="VEuPathDB" id="TriTrypDB:LDHU3_24.0900"/>
<dbReference type="Gene3D" id="3.40.50.300">
    <property type="entry name" value="P-loop containing nucleotide triphosphate hydrolases"/>
    <property type="match status" value="1"/>
</dbReference>
<dbReference type="SMART" id="SM00919">
    <property type="entry name" value="Malic_M"/>
    <property type="match status" value="1"/>
</dbReference>
<dbReference type="InterPro" id="IPR037062">
    <property type="entry name" value="Malic_N_dom_sf"/>
</dbReference>
<dbReference type="PROSITE" id="PS51192">
    <property type="entry name" value="HELICASE_ATP_BIND_1"/>
    <property type="match status" value="1"/>
</dbReference>
<dbReference type="FunFam" id="3.40.50.300:FF:000332">
    <property type="entry name" value="DNA repair and recombination protein RAD54-like"/>
    <property type="match status" value="1"/>
</dbReference>
<dbReference type="Gene3D" id="3.40.50.10380">
    <property type="entry name" value="Malic enzyme, N-terminal domain"/>
    <property type="match status" value="1"/>
</dbReference>
<evidence type="ECO:0000259" key="11">
    <source>
        <dbReference type="PROSITE" id="PS51194"/>
    </source>
</evidence>
<dbReference type="GO" id="GO:0007131">
    <property type="term" value="P:reciprocal meiotic recombination"/>
    <property type="evidence" value="ECO:0007669"/>
    <property type="project" value="TreeGrafter"/>
</dbReference>
<dbReference type="PANTHER" id="PTHR45629">
    <property type="entry name" value="SNF2/RAD54 FAMILY MEMBER"/>
    <property type="match status" value="1"/>
</dbReference>
<dbReference type="VEuPathDB" id="TriTrypDB:LdCL_240012800"/>
<keyword evidence="6" id="KW-0347">Helicase</keyword>
<dbReference type="GO" id="GO:0051287">
    <property type="term" value="F:NAD binding"/>
    <property type="evidence" value="ECO:0007669"/>
    <property type="project" value="InterPro"/>
</dbReference>
<dbReference type="InterPro" id="IPR036291">
    <property type="entry name" value="NAD(P)-bd_dom_sf"/>
</dbReference>
<proteinExistence type="inferred from homology"/>
<reference evidence="13" key="1">
    <citation type="submission" date="2019-02" db="EMBL/GenBank/DDBJ databases">
        <title>FDA dAtabase for Regulatory Grade micrObial Sequences (FDA-ARGOS): Supporting development and validation of Infectious Disease Dx tests.</title>
        <authorList>
            <person name="Duncan R."/>
            <person name="Fisher C."/>
            <person name="Tallon L."/>
            <person name="Sadzewicz L."/>
            <person name="Sengamalay N."/>
            <person name="Ott S."/>
            <person name="Godinez A."/>
            <person name="Nagaraj S."/>
            <person name="Vavikolanu K."/>
            <person name="Nadendla S."/>
            <person name="Aluvathingal J."/>
            <person name="Sichtig H."/>
        </authorList>
    </citation>
    <scope>NUCLEOTIDE SEQUENCE [LARGE SCALE GENOMIC DNA]</scope>
    <source>
        <strain evidence="13">FDAARGOS_361</strain>
    </source>
</reference>
<dbReference type="Gene3D" id="3.40.50.720">
    <property type="entry name" value="NAD(P)-binding Rossmann-like Domain"/>
    <property type="match status" value="1"/>
</dbReference>
<evidence type="ECO:0000259" key="10">
    <source>
        <dbReference type="PROSITE" id="PS51192"/>
    </source>
</evidence>
<dbReference type="InterPro" id="IPR038718">
    <property type="entry name" value="SNF2-like_sf"/>
</dbReference>
<dbReference type="GO" id="GO:0016787">
    <property type="term" value="F:hydrolase activity"/>
    <property type="evidence" value="ECO:0007669"/>
    <property type="project" value="UniProtKB-KW"/>
</dbReference>
<dbReference type="InterPro" id="IPR014001">
    <property type="entry name" value="Helicase_ATP-bd"/>
</dbReference>
<dbReference type="GO" id="GO:0004470">
    <property type="term" value="F:malic enzyme activity"/>
    <property type="evidence" value="ECO:0007669"/>
    <property type="project" value="InterPro"/>
</dbReference>
<dbReference type="PROSITE" id="PS00331">
    <property type="entry name" value="MALIC_ENZYMES"/>
    <property type="match status" value="1"/>
</dbReference>
<dbReference type="InterPro" id="IPR001650">
    <property type="entry name" value="Helicase_C-like"/>
</dbReference>
<dbReference type="Pfam" id="PF00390">
    <property type="entry name" value="malic"/>
    <property type="match status" value="1"/>
</dbReference>
<gene>
    <name evidence="12" type="ORF">CGC21_16020</name>
</gene>
<dbReference type="InterPro" id="IPR012302">
    <property type="entry name" value="Malic_NAD-bd"/>
</dbReference>
<protein>
    <recommendedName>
        <fullName evidence="8">Malic enzyme</fullName>
    </recommendedName>
</protein>
<dbReference type="Pfam" id="PF03949">
    <property type="entry name" value="Malic_M"/>
    <property type="match status" value="1"/>
</dbReference>
<dbReference type="InterPro" id="IPR046346">
    <property type="entry name" value="Aminoacid_DH-like_N_sf"/>
</dbReference>
<comment type="cofactor">
    <cofactor evidence="1">
        <name>Mn(2+)</name>
        <dbReference type="ChEBI" id="CHEBI:29035"/>
    </cofactor>
</comment>
<dbReference type="NCBIfam" id="NF010052">
    <property type="entry name" value="PRK13529.1"/>
    <property type="match status" value="1"/>
</dbReference>
<evidence type="ECO:0000256" key="3">
    <source>
        <dbReference type="ARBA" id="ARBA00022723"/>
    </source>
</evidence>
<dbReference type="PANTHER" id="PTHR45629:SF7">
    <property type="entry name" value="DNA EXCISION REPAIR PROTEIN ERCC-6-RELATED"/>
    <property type="match status" value="1"/>
</dbReference>
<keyword evidence="5" id="KW-0378">Hydrolase</keyword>
<feature type="domain" description="Helicase ATP-binding" evidence="10">
    <location>
        <begin position="398"/>
        <end position="568"/>
    </location>
</feature>
<sequence>MRKSAAGSGVANGTFRPPTTSGEGKPAERKPRTRPLLPATVAAAVPRFMTGWRALSKGSFKAPGSGDASNIGDDTVDLPGPSVTCITSTGARREVMYPTVTPHSAGSTAHNDLVAYRLARRSQIDYHQPESAAQALLKVEAGTGGVKTAPGAPEAAEDGTAAAASEGHETAAAADEDAIPADKVVSRYPVSPYGKLYFQVETDGATRHESVGIVIIDTELLGVMMYDRVGRQYGNRPDPGYPIKQEEVDSAKAGSVLKVGTKSVLLITALTEEAFRSGEFFLRSEHDLRPGMSFGNSLSNCSAFASILFRRRPKDGETGFVVPVAGRPKMGKNGIIMDDLHPLHDPDREKAVVLFRADYKRDVHGRRQVSVVVDPIIGDKLRPHQIIGVKFLFDCITGERMLGYHGAILADEMGLGKTIQTVATIYTCLKQGKHGQPTARKCLVVTPSSLVKNWCNEFDKWLGEGAVRHFAISESTPKGDRIISRFDGDGDVLVISYDQLRKYIDRLSGLRSVELVVCDEGHRLKNAEVKTTKAVDMLPTRNRIILSGTPIQNDLSEFHAMVNFVNPGILGNRDLFARVFEEPVSLGRDPGCPDHLKSLGRDRAHYLSVLTQRFILRRTQSINESYLPPKVDVTVFVRLGEKQELAYQKLADVVESAECTPLVLISALRKLCNHMDLFHDAVHLSHQIGNSADCGSKMHFVSLVLDELKRNGERDKLVIVSNFTQTLDIIAALCNSKQIAYFQLDGSTPIKKRQQLVDYFNVPGSQEIVFLLSSKAGGVGLNLIGANRLILFDPDWNPANDAQAMGRVWRDGQKKRVFIYRLLSTGTIEEKIYQRQVSKQGLSANVVDMQEDSKQHFTLEELKSLFKYKADTLCDTHDLLGCTSCEAAESLAASGRGSRGKQAEELKMQFRKVGQPKKKSGPRMDELKAWRHISAVASFNLDSVTRAVAKHAPSLLSFLFADERDNTKMAGPVVSTCVKVEKPAFEEDEETITCASQAAIQQQESEMEIESKTASHVHSHCAHVLTNRYLNRGTAFTTEQRKKLGILGALPPTVETLEMQIERAWMQLCRYDKPINRYHHLVSIHATNTTLYYALVLTHIEELLPIIYTPTVGEACQNFSNYWVRERGMYLSKYLKGHFSEVMKESLYDNVDVIVITDGSRILGLGDLGANGIGISIGKCSLYVAGAGLHPSRVLPVVMDVGTNTERYLNDREYLGTREKRLDDDQFYSLLDEFMEAVKDTWPSAVVQFEDFSNNHCFDMLERYQKKYRCFNDDIQGTGAVIAAGFLNAVKKSGLGPLEQRIVVFGAGSAAVGVAKNIAQLASRMYNVDIAEVLKTFYLVDTKGLVSDTRGDKLAAHKVLLSRKDISAEDSQNLKSLEDVVQFVKPTALLGLGGVGPVFTEAIVKSVAANAARPIIFPLSNPTSKSEVMPDDAYRWTNGAAIIASGSPFPASTINGKTIKPSQGNNLYVFPGVGLGCALVQPSYIPDDLLVAASACLNLLTTPEQMEVEQLYPPLEDIHNISAHIATEVIMEAQRLGIDGNKDLPREKDAILAAIKTSQWVPHYPAELDVSLL</sequence>
<dbReference type="InterPro" id="IPR027417">
    <property type="entry name" value="P-loop_NTPase"/>
</dbReference>
<dbReference type="InterPro" id="IPR050496">
    <property type="entry name" value="SNF2_RAD54_helicase_repair"/>
</dbReference>
<dbReference type="Proteomes" id="UP000318447">
    <property type="component" value="Unassembled WGS sequence"/>
</dbReference>
<dbReference type="GO" id="GO:0004386">
    <property type="term" value="F:helicase activity"/>
    <property type="evidence" value="ECO:0007669"/>
    <property type="project" value="UniProtKB-KW"/>
</dbReference>
<dbReference type="Pfam" id="PF00271">
    <property type="entry name" value="Helicase_C"/>
    <property type="match status" value="1"/>
</dbReference>
<dbReference type="GO" id="GO:0045003">
    <property type="term" value="P:double-strand break repair via synthesis-dependent strand annealing"/>
    <property type="evidence" value="ECO:0007669"/>
    <property type="project" value="TreeGrafter"/>
</dbReference>
<keyword evidence="8" id="KW-0560">Oxidoreductase</keyword>
<dbReference type="GO" id="GO:0005524">
    <property type="term" value="F:ATP binding"/>
    <property type="evidence" value="ECO:0007669"/>
    <property type="project" value="UniProtKB-KW"/>
</dbReference>
<dbReference type="VEuPathDB" id="TriTrypDB:LdBPK_240770.1"/>
<dbReference type="SMART" id="SM00490">
    <property type="entry name" value="HELICc"/>
    <property type="match status" value="1"/>
</dbReference>
<organism evidence="12 13">
    <name type="scientific">Leishmania donovani</name>
    <dbReference type="NCBI Taxonomy" id="5661"/>
    <lineage>
        <taxon>Eukaryota</taxon>
        <taxon>Discoba</taxon>
        <taxon>Euglenozoa</taxon>
        <taxon>Kinetoplastea</taxon>
        <taxon>Metakinetoplastina</taxon>
        <taxon>Trypanosomatida</taxon>
        <taxon>Trypanosomatidae</taxon>
        <taxon>Leishmaniinae</taxon>
        <taxon>Leishmania</taxon>
    </lineage>
</organism>
<dbReference type="InterPro" id="IPR049730">
    <property type="entry name" value="SNF2/RAD54-like_C"/>
</dbReference>
<comment type="similarity">
    <text evidence="2 8">Belongs to the malic enzymes family.</text>
</comment>
<dbReference type="PROSITE" id="PS51194">
    <property type="entry name" value="HELICASE_CTER"/>
    <property type="match status" value="1"/>
</dbReference>
<dbReference type="SUPFAM" id="SSF52540">
    <property type="entry name" value="P-loop containing nucleoside triphosphate hydrolases"/>
    <property type="match status" value="2"/>
</dbReference>
<keyword evidence="3 8" id="KW-0479">Metal-binding</keyword>
<dbReference type="SMART" id="SM00487">
    <property type="entry name" value="DEXDc"/>
    <property type="match status" value="1"/>
</dbReference>
<dbReference type="VEuPathDB" id="TriTrypDB:LDHU3_24.0910"/>
<dbReference type="InterPro" id="IPR000330">
    <property type="entry name" value="SNF2_N"/>
</dbReference>
<dbReference type="SUPFAM" id="SSF51735">
    <property type="entry name" value="NAD(P)-binding Rossmann-fold domains"/>
    <property type="match status" value="1"/>
</dbReference>
<dbReference type="CDD" id="cd18004">
    <property type="entry name" value="DEXHc_RAD54"/>
    <property type="match status" value="1"/>
</dbReference>
<evidence type="ECO:0000313" key="13">
    <source>
        <dbReference type="Proteomes" id="UP000318447"/>
    </source>
</evidence>
<dbReference type="Pfam" id="PF00176">
    <property type="entry name" value="SNF2-rel_dom"/>
    <property type="match status" value="1"/>
</dbReference>
<dbReference type="GO" id="GO:0005634">
    <property type="term" value="C:nucleus"/>
    <property type="evidence" value="ECO:0007669"/>
    <property type="project" value="TreeGrafter"/>
</dbReference>
<dbReference type="FunFam" id="3.40.50.720:FF:000182">
    <property type="entry name" value="NAD-dependent malic enzyme"/>
    <property type="match status" value="1"/>
</dbReference>
<dbReference type="SUPFAM" id="SSF53223">
    <property type="entry name" value="Aminoacid dehydrogenase-like, N-terminal domain"/>
    <property type="match status" value="1"/>
</dbReference>